<proteinExistence type="inferred from homology"/>
<dbReference type="OrthoDB" id="9787483at2"/>
<comment type="similarity">
    <text evidence="2">Belongs to the DsrE/TusD family.</text>
</comment>
<organism evidence="5">
    <name type="scientific">Pseudoalteromonas luteoviolacea</name>
    <dbReference type="NCBI Taxonomy" id="43657"/>
    <lineage>
        <taxon>Bacteria</taxon>
        <taxon>Pseudomonadati</taxon>
        <taxon>Pseudomonadota</taxon>
        <taxon>Gammaproteobacteria</taxon>
        <taxon>Alteromonadales</taxon>
        <taxon>Pseudoalteromonadaceae</taxon>
        <taxon>Pseudoalteromonas</taxon>
    </lineage>
</organism>
<reference evidence="6 7" key="3">
    <citation type="submission" date="2014-12" db="EMBL/GenBank/DDBJ databases">
        <title>Draft Genome Sequence of Pseudoalteromonas luteoviolacea HI1.</title>
        <authorList>
            <person name="Asahina A.Y."/>
            <person name="Hadfield M.G."/>
        </authorList>
    </citation>
    <scope>NUCLEOTIDE SEQUENCE [LARGE SCALE GENOMIC DNA]</scope>
    <source>
        <strain evidence="6 7">HI1</strain>
    </source>
</reference>
<evidence type="ECO:0000256" key="3">
    <source>
        <dbReference type="ARBA" id="ARBA00022490"/>
    </source>
</evidence>
<dbReference type="InterPro" id="IPR003787">
    <property type="entry name" value="Sulphur_relay_DsrE/F-like"/>
</dbReference>
<keyword evidence="4" id="KW-0808">Transferase</keyword>
<name>A0A023Q0G6_9GAMM</name>
<dbReference type="RefSeq" id="WP_039609860.1">
    <property type="nucleotide sequence ID" value="NZ_JWIC01000006.1"/>
</dbReference>
<dbReference type="InterPro" id="IPR027396">
    <property type="entry name" value="DsrEFH-like"/>
</dbReference>
<comment type="subcellular location">
    <subcellularLocation>
        <location evidence="1">Cytoplasm</location>
    </subcellularLocation>
</comment>
<gene>
    <name evidence="6" type="ORF">JF50_12885</name>
</gene>
<sequence length="117" mass="13056">MSQFIISVHFGPADHDALQCLERFAHAVIQQKHAIKCIFLYQDAVLHANQHFALASDELQVSTVWQTLHDLGIPLKLCVTAAEKRGLDTSNTGLFTVAGLAEFAMETCKSDKWVQFK</sequence>
<accession>A0A023Q0G6</accession>
<dbReference type="GO" id="GO:0002143">
    <property type="term" value="P:tRNA wobble position uridine thiolation"/>
    <property type="evidence" value="ECO:0007669"/>
    <property type="project" value="TreeGrafter"/>
</dbReference>
<dbReference type="EMBL" id="KF724687">
    <property type="protein sequence ID" value="AHX39656.1"/>
    <property type="molecule type" value="Genomic_DNA"/>
</dbReference>
<evidence type="ECO:0000256" key="1">
    <source>
        <dbReference type="ARBA" id="ARBA00004496"/>
    </source>
</evidence>
<reference evidence="5" key="2">
    <citation type="journal article" date="2014" name="Science">
        <title>Marine tubeworm metamorphosis induced by arrays of bacterial phage tail-like structures.</title>
        <authorList>
            <person name="Shikuma N.J."/>
            <person name="Pilhofer M."/>
            <person name="Weiss G.L."/>
            <person name="Hadfield M.G."/>
            <person name="Jensen G.J."/>
            <person name="Newman D.K."/>
        </authorList>
    </citation>
    <scope>NUCLEOTIDE SEQUENCE</scope>
    <source>
        <strain evidence="5">HI1</strain>
    </source>
</reference>
<evidence type="ECO:0000313" key="6">
    <source>
        <dbReference type="EMBL" id="KID56796.1"/>
    </source>
</evidence>
<dbReference type="Gene3D" id="3.40.1260.10">
    <property type="entry name" value="DsrEFH-like"/>
    <property type="match status" value="1"/>
</dbReference>
<dbReference type="GO" id="GO:1990228">
    <property type="term" value="C:sulfurtransferase complex"/>
    <property type="evidence" value="ECO:0007669"/>
    <property type="project" value="TreeGrafter"/>
</dbReference>
<dbReference type="EMBL" id="JWIC01000006">
    <property type="protein sequence ID" value="KID56796.1"/>
    <property type="molecule type" value="Genomic_DNA"/>
</dbReference>
<dbReference type="Pfam" id="PF02635">
    <property type="entry name" value="DsrE"/>
    <property type="match status" value="1"/>
</dbReference>
<evidence type="ECO:0000256" key="2">
    <source>
        <dbReference type="ARBA" id="ARBA00007067"/>
    </source>
</evidence>
<dbReference type="NCBIfam" id="TIGR03012">
    <property type="entry name" value="sulf_tusD_dsrE"/>
    <property type="match status" value="1"/>
</dbReference>
<dbReference type="GO" id="GO:0097163">
    <property type="term" value="F:sulfur carrier activity"/>
    <property type="evidence" value="ECO:0007669"/>
    <property type="project" value="TreeGrafter"/>
</dbReference>
<dbReference type="AlphaFoldDB" id="A0A023Q0G6"/>
<reference evidence="5" key="1">
    <citation type="journal article" date="2012" name="Sci. Rep.">
        <title>Recruitment in the sea: bacterial genes required for inducing larval settlement in a polychaete worm.</title>
        <authorList>
            <person name="Huang Y."/>
            <person name="Callahan S."/>
            <person name="Hadfield M.G."/>
        </authorList>
    </citation>
    <scope>NUCLEOTIDE SEQUENCE</scope>
    <source>
        <strain evidence="5">HI1</strain>
    </source>
</reference>
<dbReference type="PANTHER" id="PTHR34874">
    <property type="entry name" value="PROTEIN YCHN"/>
    <property type="match status" value="1"/>
</dbReference>
<keyword evidence="3" id="KW-0963">Cytoplasm</keyword>
<dbReference type="Proteomes" id="UP000031327">
    <property type="component" value="Unassembled WGS sequence"/>
</dbReference>
<dbReference type="SUPFAM" id="SSF75169">
    <property type="entry name" value="DsrEFH-like"/>
    <property type="match status" value="1"/>
</dbReference>
<dbReference type="GO" id="GO:0016783">
    <property type="term" value="F:sulfurtransferase activity"/>
    <property type="evidence" value="ECO:0007669"/>
    <property type="project" value="InterPro"/>
</dbReference>
<dbReference type="PANTHER" id="PTHR34874:SF3">
    <property type="entry name" value="SULFURTRANSFERASE TUSD"/>
    <property type="match status" value="1"/>
</dbReference>
<protein>
    <submittedName>
        <fullName evidence="6">tRNA 2-thiouridine-synthesizing protein</fullName>
    </submittedName>
    <submittedName>
        <fullName evidence="5">tRNA 5-methylaminomethyl-2-thiouridine synthase</fullName>
    </submittedName>
</protein>
<evidence type="ECO:0000313" key="7">
    <source>
        <dbReference type="Proteomes" id="UP000031327"/>
    </source>
</evidence>
<evidence type="ECO:0000256" key="4">
    <source>
        <dbReference type="ARBA" id="ARBA00022679"/>
    </source>
</evidence>
<evidence type="ECO:0000313" key="5">
    <source>
        <dbReference type="EMBL" id="AHX39656.1"/>
    </source>
</evidence>
<dbReference type="InterPro" id="IPR017463">
    <property type="entry name" value="Sulphur_relay_TusD/DsrE"/>
</dbReference>